<evidence type="ECO:0000313" key="3">
    <source>
        <dbReference type="EMBL" id="AFY00148.1"/>
    </source>
</evidence>
<proteinExistence type="predicted"/>
<feature type="domain" description="Peptidase S8/S53" evidence="2">
    <location>
        <begin position="258"/>
        <end position="420"/>
    </location>
</feature>
<protein>
    <submittedName>
        <fullName evidence="3">Putative protease</fullName>
    </submittedName>
</protein>
<evidence type="ECO:0000313" key="4">
    <source>
        <dbReference type="Proteomes" id="UP000010074"/>
    </source>
</evidence>
<feature type="chain" id="PRO_5003913811" evidence="1">
    <location>
        <begin position="20"/>
        <end position="526"/>
    </location>
</feature>
<dbReference type="STRING" id="1069642.Bdt_0440"/>
<keyword evidence="3" id="KW-0378">Hydrolase</keyword>
<keyword evidence="1" id="KW-0732">Signal</keyword>
<dbReference type="GO" id="GO:0004252">
    <property type="term" value="F:serine-type endopeptidase activity"/>
    <property type="evidence" value="ECO:0007669"/>
    <property type="project" value="InterPro"/>
</dbReference>
<dbReference type="KEGG" id="bbat:Bdt_0440"/>
<dbReference type="AlphaFoldDB" id="K7YRD6"/>
<gene>
    <name evidence="3" type="ORF">Bdt_0440</name>
</gene>
<dbReference type="SUPFAM" id="SSF52743">
    <property type="entry name" value="Subtilisin-like"/>
    <property type="match status" value="1"/>
</dbReference>
<dbReference type="RefSeq" id="WP_015089632.1">
    <property type="nucleotide sequence ID" value="NC_019567.1"/>
</dbReference>
<dbReference type="InterPro" id="IPR000209">
    <property type="entry name" value="Peptidase_S8/S53_dom"/>
</dbReference>
<accession>K7YRD6</accession>
<organism evidence="3 4">
    <name type="scientific">Bdellovibrio bacteriovorus str. Tiberius</name>
    <dbReference type="NCBI Taxonomy" id="1069642"/>
    <lineage>
        <taxon>Bacteria</taxon>
        <taxon>Pseudomonadati</taxon>
        <taxon>Bdellovibrionota</taxon>
        <taxon>Bdellovibrionia</taxon>
        <taxon>Bdellovibrionales</taxon>
        <taxon>Pseudobdellovibrionaceae</taxon>
        <taxon>Bdellovibrio</taxon>
    </lineage>
</organism>
<reference evidence="3 4" key="1">
    <citation type="journal article" date="2012" name="BMC Genomics">
        <title>Genome analysis of a simultaneously predatory and prey-independent, novel Bdellovibrio bacteriovorus from the River Tiber, supports in silico predictions of both ancient and recent lateral gene transfer from diverse bacteria.</title>
        <authorList>
            <person name="Hobley L."/>
            <person name="Lerner T.R."/>
            <person name="Williams L.E."/>
            <person name="Lambert C."/>
            <person name="Till R."/>
            <person name="Milner D.S."/>
            <person name="Basford S.M."/>
            <person name="Capeness M.J."/>
            <person name="Fenton A.K."/>
            <person name="Atterbury R.J."/>
            <person name="Harris M.A."/>
            <person name="Sockett R.E."/>
        </authorList>
    </citation>
    <scope>NUCLEOTIDE SEQUENCE [LARGE SCALE GENOMIC DNA]</scope>
    <source>
        <strain evidence="3 4">Tiberius</strain>
    </source>
</reference>
<sequence length="526" mass="57351">MKIFVFCALMLGLTTVSVASPFTNTDSLKNSLGFTPYYSSQNPGRKLKVAVLDKGFFGYEKEIGRTLPAGTRYVAGPVANPENLKVVHGLKMAQILTAMMTNDMRASQWMPELTLYNAFGYSNFKAAIDDVIARQYDLVLYSEVWEYGGNGDGGGFINAEVNRATRAGVIWVNAAGNFALTTYNGPLTTVQDNWVLLPDQNNALALRCQAAAGKKCSAKIVLSWNDFKDDVEEGTTKDLDLALTDDMLNVIQNSALKQSADRNEGRPGFSKYPREIISAELSPGLYFLRVKNRSNNFTNRDQLRITADGDGLVMPSHSRGESILNPADNPTVITVGASDSDRSSTSFFKDKPDLLAPSSIKLSDGTEYRGSSNSAAIVAAGLGILKSREPRMTRKDLLDAVSSKHNWEQRGLSLNLLGFGPTGPNCFLDVSFNPIPEQIRDVVARGGVPVQTTAAIRVMVAFDPILLAPHLQRQLLNDMIVALPQGGYGIFNRRAMIPPGAVEIFQRPLEAGLCRPTPVNGKNFRL</sequence>
<dbReference type="InterPro" id="IPR036852">
    <property type="entry name" value="Peptidase_S8/S53_dom_sf"/>
</dbReference>
<dbReference type="EMBL" id="CP002930">
    <property type="protein sequence ID" value="AFY00148.1"/>
    <property type="molecule type" value="Genomic_DNA"/>
</dbReference>
<evidence type="ECO:0000259" key="2">
    <source>
        <dbReference type="Pfam" id="PF00082"/>
    </source>
</evidence>
<dbReference type="HOGENOM" id="CLU_517473_0_0_7"/>
<name>K7YRD6_BDEBC</name>
<dbReference type="Gene3D" id="3.40.50.200">
    <property type="entry name" value="Peptidase S8/S53 domain"/>
    <property type="match status" value="2"/>
</dbReference>
<dbReference type="CDD" id="cd00306">
    <property type="entry name" value="Peptidases_S8_S53"/>
    <property type="match status" value="1"/>
</dbReference>
<dbReference type="PATRIC" id="fig|1069642.3.peg.434"/>
<dbReference type="GO" id="GO:0006508">
    <property type="term" value="P:proteolysis"/>
    <property type="evidence" value="ECO:0007669"/>
    <property type="project" value="UniProtKB-KW"/>
</dbReference>
<keyword evidence="3" id="KW-0645">Protease</keyword>
<dbReference type="OrthoDB" id="9342513at2"/>
<dbReference type="Pfam" id="PF00082">
    <property type="entry name" value="Peptidase_S8"/>
    <property type="match status" value="1"/>
</dbReference>
<dbReference type="Proteomes" id="UP000010074">
    <property type="component" value="Chromosome"/>
</dbReference>
<feature type="signal peptide" evidence="1">
    <location>
        <begin position="1"/>
        <end position="19"/>
    </location>
</feature>
<evidence type="ECO:0000256" key="1">
    <source>
        <dbReference type="SAM" id="SignalP"/>
    </source>
</evidence>